<accession>A0ABS7SME7</accession>
<dbReference type="RefSeq" id="WP_223466030.1">
    <property type="nucleotide sequence ID" value="NZ_JAFBIL020000001.1"/>
</dbReference>
<organism evidence="1 2">
    <name type="scientific">Massilia soli</name>
    <dbReference type="NCBI Taxonomy" id="2792854"/>
    <lineage>
        <taxon>Bacteria</taxon>
        <taxon>Pseudomonadati</taxon>
        <taxon>Pseudomonadota</taxon>
        <taxon>Betaproteobacteria</taxon>
        <taxon>Burkholderiales</taxon>
        <taxon>Oxalobacteraceae</taxon>
        <taxon>Telluria group</taxon>
        <taxon>Massilia</taxon>
    </lineage>
</organism>
<proteinExistence type="predicted"/>
<evidence type="ECO:0000313" key="2">
    <source>
        <dbReference type="Proteomes" id="UP000809349"/>
    </source>
</evidence>
<evidence type="ECO:0000313" key="1">
    <source>
        <dbReference type="EMBL" id="MBZ2206463.1"/>
    </source>
</evidence>
<sequence>MVNIPGLVAVGLVIVSMAARGDGIEPKMRDPRLPAVKSVEIKAVAAPPRAARESVEQCGRFVLSKAEVRAYLRKAREVTRHDYLHMLDWSPCYVSGNVTFAGGVTGVWGINHLRAGSLTLRNGRIIYL</sequence>
<gene>
    <name evidence="1" type="ORF">I4X03_004225</name>
</gene>
<keyword evidence="2" id="KW-1185">Reference proteome</keyword>
<protein>
    <recommendedName>
        <fullName evidence="3">NTF2 fold domain-containing protein</fullName>
    </recommendedName>
</protein>
<reference evidence="1 2" key="1">
    <citation type="submission" date="2021-08" db="EMBL/GenBank/DDBJ databases">
        <title>Massilia sp. R798.</title>
        <authorList>
            <person name="Baek J.H."/>
            <person name="Jung H.S."/>
            <person name="Kim K.R."/>
            <person name="Jeon C.O."/>
        </authorList>
    </citation>
    <scope>NUCLEOTIDE SEQUENCE [LARGE SCALE GENOMIC DNA]</scope>
    <source>
        <strain evidence="1 2">R798</strain>
    </source>
</reference>
<name>A0ABS7SME7_9BURK</name>
<dbReference type="EMBL" id="JAFBIL020000001">
    <property type="protein sequence ID" value="MBZ2206463.1"/>
    <property type="molecule type" value="Genomic_DNA"/>
</dbReference>
<evidence type="ECO:0008006" key="3">
    <source>
        <dbReference type="Google" id="ProtNLM"/>
    </source>
</evidence>
<dbReference type="Proteomes" id="UP000809349">
    <property type="component" value="Unassembled WGS sequence"/>
</dbReference>
<comment type="caution">
    <text evidence="1">The sequence shown here is derived from an EMBL/GenBank/DDBJ whole genome shotgun (WGS) entry which is preliminary data.</text>
</comment>